<dbReference type="EMBL" id="PFEK01000015">
    <property type="protein sequence ID" value="PJE67714.1"/>
    <property type="molecule type" value="Genomic_DNA"/>
</dbReference>
<proteinExistence type="predicted"/>
<dbReference type="AlphaFoldDB" id="A0A2M8L469"/>
<evidence type="ECO:0000313" key="2">
    <source>
        <dbReference type="Proteomes" id="UP000231474"/>
    </source>
</evidence>
<sequence>MKERKNFTIGEIIELREALSRKFNEEELKAVAGEFQEIHRDSDSFQTLDEQDKRGIELFLATMQISAPPSDKLEVARN</sequence>
<protein>
    <submittedName>
        <fullName evidence="1">Uncharacterized protein</fullName>
    </submittedName>
</protein>
<gene>
    <name evidence="1" type="ORF">COU95_00895</name>
</gene>
<reference evidence="2" key="1">
    <citation type="submission" date="2017-09" db="EMBL/GenBank/DDBJ databases">
        <title>Depth-based differentiation of microbial function through sediment-hosted aquifers and enrichment of novel symbionts in the deep terrestrial subsurface.</title>
        <authorList>
            <person name="Probst A.J."/>
            <person name="Ladd B."/>
            <person name="Jarett J.K."/>
            <person name="Geller-Mcgrath D.E."/>
            <person name="Sieber C.M.K."/>
            <person name="Emerson J.B."/>
            <person name="Anantharaman K."/>
            <person name="Thomas B.C."/>
            <person name="Malmstrom R."/>
            <person name="Stieglmeier M."/>
            <person name="Klingl A."/>
            <person name="Woyke T."/>
            <person name="Ryan C.M."/>
            <person name="Banfield J.F."/>
        </authorList>
    </citation>
    <scope>NUCLEOTIDE SEQUENCE [LARGE SCALE GENOMIC DNA]</scope>
</reference>
<organism evidence="1 2">
    <name type="scientific">Candidatus Shapirobacteria bacterium CG10_big_fil_rev_8_21_14_0_10_40_9</name>
    <dbReference type="NCBI Taxonomy" id="1974888"/>
    <lineage>
        <taxon>Bacteria</taxon>
        <taxon>Candidatus Shapironibacteriota</taxon>
    </lineage>
</organism>
<comment type="caution">
    <text evidence="1">The sequence shown here is derived from an EMBL/GenBank/DDBJ whole genome shotgun (WGS) entry which is preliminary data.</text>
</comment>
<accession>A0A2M8L469</accession>
<evidence type="ECO:0000313" key="1">
    <source>
        <dbReference type="EMBL" id="PJE67714.1"/>
    </source>
</evidence>
<name>A0A2M8L469_9BACT</name>
<dbReference type="Proteomes" id="UP000231474">
    <property type="component" value="Unassembled WGS sequence"/>
</dbReference>